<reference evidence="2" key="1">
    <citation type="journal article" date="2023" name="Nat. Commun.">
        <title>Diploid and tetraploid genomes of Acorus and the evolution of monocots.</title>
        <authorList>
            <person name="Ma L."/>
            <person name="Liu K.W."/>
            <person name="Li Z."/>
            <person name="Hsiao Y.Y."/>
            <person name="Qi Y."/>
            <person name="Fu T."/>
            <person name="Tang G.D."/>
            <person name="Zhang D."/>
            <person name="Sun W.H."/>
            <person name="Liu D.K."/>
            <person name="Li Y."/>
            <person name="Chen G.Z."/>
            <person name="Liu X.D."/>
            <person name="Liao X.Y."/>
            <person name="Jiang Y.T."/>
            <person name="Yu X."/>
            <person name="Hao Y."/>
            <person name="Huang J."/>
            <person name="Zhao X.W."/>
            <person name="Ke S."/>
            <person name="Chen Y.Y."/>
            <person name="Wu W.L."/>
            <person name="Hsu J.L."/>
            <person name="Lin Y.F."/>
            <person name="Huang M.D."/>
            <person name="Li C.Y."/>
            <person name="Huang L."/>
            <person name="Wang Z.W."/>
            <person name="Zhao X."/>
            <person name="Zhong W.Y."/>
            <person name="Peng D.H."/>
            <person name="Ahmad S."/>
            <person name="Lan S."/>
            <person name="Zhang J.S."/>
            <person name="Tsai W.C."/>
            <person name="Van de Peer Y."/>
            <person name="Liu Z.J."/>
        </authorList>
    </citation>
    <scope>NUCLEOTIDE SEQUENCE</scope>
    <source>
        <strain evidence="2">CP</strain>
    </source>
</reference>
<keyword evidence="1" id="KW-1133">Transmembrane helix</keyword>
<keyword evidence="1" id="KW-0812">Transmembrane</keyword>
<dbReference type="AlphaFoldDB" id="A0AAV9DD24"/>
<evidence type="ECO:0000256" key="1">
    <source>
        <dbReference type="SAM" id="Phobius"/>
    </source>
</evidence>
<dbReference type="PANTHER" id="PTHR33430:SF7">
    <property type="entry name" value="OS07G0240400 PROTEIN"/>
    <property type="match status" value="1"/>
</dbReference>
<keyword evidence="1" id="KW-0472">Membrane</keyword>
<gene>
    <name evidence="2" type="ORF">QJS10_CPB14g00748</name>
</gene>
<accession>A0AAV9DD24</accession>
<protein>
    <recommendedName>
        <fullName evidence="4">CASP-like protein</fullName>
    </recommendedName>
</protein>
<proteinExistence type="predicted"/>
<comment type="caution">
    <text evidence="2">The sequence shown here is derived from an EMBL/GenBank/DDBJ whole genome shotgun (WGS) entry which is preliminary data.</text>
</comment>
<dbReference type="Proteomes" id="UP001180020">
    <property type="component" value="Unassembled WGS sequence"/>
</dbReference>
<evidence type="ECO:0000313" key="2">
    <source>
        <dbReference type="EMBL" id="KAK1298829.1"/>
    </source>
</evidence>
<dbReference type="PANTHER" id="PTHR33430">
    <property type="entry name" value="MATERNAL EFFECT EMBRYO ARREST PROTEIN"/>
    <property type="match status" value="1"/>
</dbReference>
<dbReference type="EMBL" id="JAUJYO010000014">
    <property type="protein sequence ID" value="KAK1298829.1"/>
    <property type="molecule type" value="Genomic_DNA"/>
</dbReference>
<keyword evidence="3" id="KW-1185">Reference proteome</keyword>
<sequence>MKKSTHRRIPTKKIIIMDGVGRPPVKAAPPPPPPYDARILVKALDGITKWSIIFSFAAFYGLILSPSARCDTACAAGSQAAKSIVIFYGLSSFSFLICALVAHFLNVFILLAPVGDGGGTLINKTAVRAGIIVLESGTYSAWTFMALALVSTVARTLIKLGKISDDSLITHFFAVVDAHIC</sequence>
<feature type="transmembrane region" description="Helical" evidence="1">
    <location>
        <begin position="85"/>
        <end position="111"/>
    </location>
</feature>
<evidence type="ECO:0000313" key="3">
    <source>
        <dbReference type="Proteomes" id="UP001180020"/>
    </source>
</evidence>
<feature type="transmembrane region" description="Helical" evidence="1">
    <location>
        <begin position="139"/>
        <end position="158"/>
    </location>
</feature>
<reference evidence="2" key="2">
    <citation type="submission" date="2023-06" db="EMBL/GenBank/DDBJ databases">
        <authorList>
            <person name="Ma L."/>
            <person name="Liu K.-W."/>
            <person name="Li Z."/>
            <person name="Hsiao Y.-Y."/>
            <person name="Qi Y."/>
            <person name="Fu T."/>
            <person name="Tang G."/>
            <person name="Zhang D."/>
            <person name="Sun W.-H."/>
            <person name="Liu D.-K."/>
            <person name="Li Y."/>
            <person name="Chen G.-Z."/>
            <person name="Liu X.-D."/>
            <person name="Liao X.-Y."/>
            <person name="Jiang Y.-T."/>
            <person name="Yu X."/>
            <person name="Hao Y."/>
            <person name="Huang J."/>
            <person name="Zhao X.-W."/>
            <person name="Ke S."/>
            <person name="Chen Y.-Y."/>
            <person name="Wu W.-L."/>
            <person name="Hsu J.-L."/>
            <person name="Lin Y.-F."/>
            <person name="Huang M.-D."/>
            <person name="Li C.-Y."/>
            <person name="Huang L."/>
            <person name="Wang Z.-W."/>
            <person name="Zhao X."/>
            <person name="Zhong W.-Y."/>
            <person name="Peng D.-H."/>
            <person name="Ahmad S."/>
            <person name="Lan S."/>
            <person name="Zhang J.-S."/>
            <person name="Tsai W.-C."/>
            <person name="Van De Peer Y."/>
            <person name="Liu Z.-J."/>
        </authorList>
    </citation>
    <scope>NUCLEOTIDE SEQUENCE</scope>
    <source>
        <strain evidence="2">CP</strain>
        <tissue evidence="2">Leaves</tissue>
    </source>
</reference>
<name>A0AAV9DD24_ACOCL</name>
<evidence type="ECO:0008006" key="4">
    <source>
        <dbReference type="Google" id="ProtNLM"/>
    </source>
</evidence>
<organism evidence="2 3">
    <name type="scientific">Acorus calamus</name>
    <name type="common">Sweet flag</name>
    <dbReference type="NCBI Taxonomy" id="4465"/>
    <lineage>
        <taxon>Eukaryota</taxon>
        <taxon>Viridiplantae</taxon>
        <taxon>Streptophyta</taxon>
        <taxon>Embryophyta</taxon>
        <taxon>Tracheophyta</taxon>
        <taxon>Spermatophyta</taxon>
        <taxon>Magnoliopsida</taxon>
        <taxon>Liliopsida</taxon>
        <taxon>Acoraceae</taxon>
        <taxon>Acorus</taxon>
    </lineage>
</organism>